<dbReference type="AlphaFoldDB" id="A0A5C6VR03"/>
<dbReference type="EMBL" id="VOQF01000015">
    <property type="protein sequence ID" value="TXC85808.1"/>
    <property type="molecule type" value="Genomic_DNA"/>
</dbReference>
<feature type="region of interest" description="Disordered" evidence="1">
    <location>
        <begin position="62"/>
        <end position="99"/>
    </location>
</feature>
<comment type="caution">
    <text evidence="3">The sequence shown here is derived from an EMBL/GenBank/DDBJ whole genome shotgun (WGS) entry which is preliminary data.</text>
</comment>
<keyword evidence="2" id="KW-1133">Transmembrane helix</keyword>
<gene>
    <name evidence="3" type="ORF">FS935_19325</name>
</gene>
<dbReference type="Proteomes" id="UP000321363">
    <property type="component" value="Unassembled WGS sequence"/>
</dbReference>
<keyword evidence="2" id="KW-0812">Transmembrane</keyword>
<evidence type="ECO:0000256" key="2">
    <source>
        <dbReference type="SAM" id="Phobius"/>
    </source>
</evidence>
<proteinExistence type="predicted"/>
<protein>
    <submittedName>
        <fullName evidence="3">Uncharacterized protein</fullName>
    </submittedName>
</protein>
<feature type="compositionally biased region" description="Gly residues" evidence="1">
    <location>
        <begin position="83"/>
        <end position="99"/>
    </location>
</feature>
<keyword evidence="4" id="KW-1185">Reference proteome</keyword>
<feature type="transmembrane region" description="Helical" evidence="2">
    <location>
        <begin position="6"/>
        <end position="33"/>
    </location>
</feature>
<accession>A0A5C6VR03</accession>
<organism evidence="3 4">
    <name type="scientific">Metabacillus litoralis</name>
    <dbReference type="NCBI Taxonomy" id="152268"/>
    <lineage>
        <taxon>Bacteria</taxon>
        <taxon>Bacillati</taxon>
        <taxon>Bacillota</taxon>
        <taxon>Bacilli</taxon>
        <taxon>Bacillales</taxon>
        <taxon>Bacillaceae</taxon>
        <taxon>Metabacillus</taxon>
    </lineage>
</organism>
<keyword evidence="2" id="KW-0472">Membrane</keyword>
<dbReference type="RefSeq" id="WP_146950293.1">
    <property type="nucleotide sequence ID" value="NZ_VOQF01000015.1"/>
</dbReference>
<name>A0A5C6VR03_9BACI</name>
<evidence type="ECO:0000313" key="3">
    <source>
        <dbReference type="EMBL" id="TXC85808.1"/>
    </source>
</evidence>
<sequence>MAESIGFVIGTIIGVFVIGFIGFKVIQIIYLAIGGIFRFIRFQTMTPEQKKEAVYKRKKYKRTASRSDTGGGNWFWSSSDSGYDGGGDSGGGDGGGGGD</sequence>
<evidence type="ECO:0000256" key="1">
    <source>
        <dbReference type="SAM" id="MobiDB-lite"/>
    </source>
</evidence>
<evidence type="ECO:0000313" key="4">
    <source>
        <dbReference type="Proteomes" id="UP000321363"/>
    </source>
</evidence>
<reference evidence="3 4" key="1">
    <citation type="journal article" date="2005" name="Int. J. Syst. Evol. Microbiol.">
        <title>Bacillus litoralis sp. nov., isolated from a tidal flat of the Yellow Sea in Korea.</title>
        <authorList>
            <person name="Yoon J.H."/>
            <person name="Oh T.K."/>
        </authorList>
    </citation>
    <scope>NUCLEOTIDE SEQUENCE [LARGE SCALE GENOMIC DNA]</scope>
    <source>
        <strain evidence="3 4">SW-211</strain>
    </source>
</reference>